<name>A0A7S4BN89_CHRCT</name>
<dbReference type="GO" id="GO:0016758">
    <property type="term" value="F:hexosyltransferase activity"/>
    <property type="evidence" value="ECO:0007669"/>
    <property type="project" value="UniProtKB-ARBA"/>
</dbReference>
<protein>
    <recommendedName>
        <fullName evidence="2">Glycosyltransferase 2-like domain-containing protein</fullName>
    </recommendedName>
</protein>
<evidence type="ECO:0000313" key="3">
    <source>
        <dbReference type="EMBL" id="CAE0771401.1"/>
    </source>
</evidence>
<feature type="region of interest" description="Disordered" evidence="1">
    <location>
        <begin position="67"/>
        <end position="100"/>
    </location>
</feature>
<feature type="region of interest" description="Disordered" evidence="1">
    <location>
        <begin position="382"/>
        <end position="404"/>
    </location>
</feature>
<gene>
    <name evidence="3" type="ORF">PCAR00345_LOCUS24013</name>
</gene>
<dbReference type="InterPro" id="IPR001173">
    <property type="entry name" value="Glyco_trans_2-like"/>
</dbReference>
<feature type="domain" description="Glycosyltransferase 2-like" evidence="2">
    <location>
        <begin position="193"/>
        <end position="314"/>
    </location>
</feature>
<reference evidence="3" key="1">
    <citation type="submission" date="2021-01" db="EMBL/GenBank/DDBJ databases">
        <authorList>
            <person name="Corre E."/>
            <person name="Pelletier E."/>
            <person name="Niang G."/>
            <person name="Scheremetjew M."/>
            <person name="Finn R."/>
            <person name="Kale V."/>
            <person name="Holt S."/>
            <person name="Cochrane G."/>
            <person name="Meng A."/>
            <person name="Brown T."/>
            <person name="Cohen L."/>
        </authorList>
    </citation>
    <scope>NUCLEOTIDE SEQUENCE</scope>
    <source>
        <strain evidence="3">CCMP645</strain>
    </source>
</reference>
<dbReference type="Pfam" id="PF00535">
    <property type="entry name" value="Glycos_transf_2"/>
    <property type="match status" value="1"/>
</dbReference>
<evidence type="ECO:0000259" key="2">
    <source>
        <dbReference type="Pfam" id="PF00535"/>
    </source>
</evidence>
<proteinExistence type="predicted"/>
<accession>A0A7S4BN89</accession>
<sequence>MLSTCVEIHTRCQEAGRQSATGLSANSACIASYQNFSGRIRLCKWDEAKEMCRGGAYVKLIPGTSPCDPDARRKSRQKANVQRALGKAGRNSGDVNGTLSRIHQKPYGARLAVSENRSYPLPALLPCCSALEQEATTCVPNTLRIATPPNGPRQSWLLREPPATRIVDAANATASRCSHLATECSESMPTVSAVCVSHGRPLMLERAIGLFWAQTYPKMELLILYDADDPATAKLAKEAKEHADRWASSRTGDSRSVRRVVLVENARRRAPLGLLRNAAISAASGRYVTQWDDDDLHHPDRVRVMLHALRCSRRAAIVLDSWITLDFGREVAYEVSEWPMEGTVLAERELLLDCYPPDVTRFVANRKDGEMGEDTVCLQVRNGPLSRQPPAKNAKEAHSCSSGA</sequence>
<dbReference type="PANTHER" id="PTHR22916:SF3">
    <property type="entry name" value="UDP-GLCNAC:BETAGAL BETA-1,3-N-ACETYLGLUCOSAMINYLTRANSFERASE-LIKE PROTEIN 1"/>
    <property type="match status" value="1"/>
</dbReference>
<dbReference type="Gene3D" id="3.90.550.10">
    <property type="entry name" value="Spore Coat Polysaccharide Biosynthesis Protein SpsA, Chain A"/>
    <property type="match status" value="1"/>
</dbReference>
<dbReference type="EMBL" id="HBIZ01037634">
    <property type="protein sequence ID" value="CAE0771401.1"/>
    <property type="molecule type" value="Transcribed_RNA"/>
</dbReference>
<dbReference type="PANTHER" id="PTHR22916">
    <property type="entry name" value="GLYCOSYLTRANSFERASE"/>
    <property type="match status" value="1"/>
</dbReference>
<evidence type="ECO:0000256" key="1">
    <source>
        <dbReference type="SAM" id="MobiDB-lite"/>
    </source>
</evidence>
<organism evidence="3">
    <name type="scientific">Chrysotila carterae</name>
    <name type="common">Marine alga</name>
    <name type="synonym">Syracosphaera carterae</name>
    <dbReference type="NCBI Taxonomy" id="13221"/>
    <lineage>
        <taxon>Eukaryota</taxon>
        <taxon>Haptista</taxon>
        <taxon>Haptophyta</taxon>
        <taxon>Prymnesiophyceae</taxon>
        <taxon>Isochrysidales</taxon>
        <taxon>Isochrysidaceae</taxon>
        <taxon>Chrysotila</taxon>
    </lineage>
</organism>
<dbReference type="AlphaFoldDB" id="A0A7S4BN89"/>
<dbReference type="CDD" id="cd00761">
    <property type="entry name" value="Glyco_tranf_GTA_type"/>
    <property type="match status" value="1"/>
</dbReference>
<dbReference type="SUPFAM" id="SSF53448">
    <property type="entry name" value="Nucleotide-diphospho-sugar transferases"/>
    <property type="match status" value="1"/>
</dbReference>
<dbReference type="InterPro" id="IPR029044">
    <property type="entry name" value="Nucleotide-diphossugar_trans"/>
</dbReference>